<proteinExistence type="predicted"/>
<name>A0ABQ3MFA1_9PSEU</name>
<feature type="compositionally biased region" description="Low complexity" evidence="2">
    <location>
        <begin position="154"/>
        <end position="171"/>
    </location>
</feature>
<gene>
    <name evidence="3" type="ORF">GCM10017774_41630</name>
</gene>
<sequence>MNSHNAIVIGGGQSGLAAAHALITRSLHPLVLEAGDDPVGSWPYYYDSLTLFSPARYSALPGLPFPGDPEHYPHRDEVVDYLRSYAKHLDADIRTGYRVTEVLHDNDYRVATPEGTFTAPVVFAATGGFGNPHRPLSQASKTSPAPSCTPRNTAPPSRSTVSASSWSAPATQRSRSPPNSPKTPMSHSPPANR</sequence>
<dbReference type="Gene3D" id="3.50.50.60">
    <property type="entry name" value="FAD/NAD(P)-binding domain"/>
    <property type="match status" value="1"/>
</dbReference>
<dbReference type="SUPFAM" id="SSF51905">
    <property type="entry name" value="FAD/NAD(P)-binding domain"/>
    <property type="match status" value="1"/>
</dbReference>
<evidence type="ECO:0000256" key="2">
    <source>
        <dbReference type="SAM" id="MobiDB-lite"/>
    </source>
</evidence>
<feature type="compositionally biased region" description="Polar residues" evidence="2">
    <location>
        <begin position="172"/>
        <end position="193"/>
    </location>
</feature>
<dbReference type="Proteomes" id="UP000605568">
    <property type="component" value="Unassembled WGS sequence"/>
</dbReference>
<feature type="region of interest" description="Disordered" evidence="2">
    <location>
        <begin position="132"/>
        <end position="193"/>
    </location>
</feature>
<accession>A0ABQ3MFA1</accession>
<organism evidence="3 4">
    <name type="scientific">Lentzea cavernae</name>
    <dbReference type="NCBI Taxonomy" id="2020703"/>
    <lineage>
        <taxon>Bacteria</taxon>
        <taxon>Bacillati</taxon>
        <taxon>Actinomycetota</taxon>
        <taxon>Actinomycetes</taxon>
        <taxon>Pseudonocardiales</taxon>
        <taxon>Pseudonocardiaceae</taxon>
        <taxon>Lentzea</taxon>
    </lineage>
</organism>
<feature type="compositionally biased region" description="Polar residues" evidence="2">
    <location>
        <begin position="137"/>
        <end position="152"/>
    </location>
</feature>
<dbReference type="InterPro" id="IPR036188">
    <property type="entry name" value="FAD/NAD-bd_sf"/>
</dbReference>
<dbReference type="EMBL" id="BNAR01000006">
    <property type="protein sequence ID" value="GHH43679.1"/>
    <property type="molecule type" value="Genomic_DNA"/>
</dbReference>
<dbReference type="Pfam" id="PF13738">
    <property type="entry name" value="Pyr_redox_3"/>
    <property type="match status" value="1"/>
</dbReference>
<keyword evidence="4" id="KW-1185">Reference proteome</keyword>
<protein>
    <recommendedName>
        <fullName evidence="5">Pyridine nucleotide-disulphide oxidoreductase</fullName>
    </recommendedName>
</protein>
<keyword evidence="1" id="KW-0560">Oxidoreductase</keyword>
<dbReference type="PANTHER" id="PTHR43539">
    <property type="entry name" value="FLAVIN-BINDING MONOOXYGENASE-LIKE PROTEIN (AFU_ORTHOLOGUE AFUA_4G09220)"/>
    <property type="match status" value="1"/>
</dbReference>
<dbReference type="PANTHER" id="PTHR43539:SF78">
    <property type="entry name" value="FLAVIN-CONTAINING MONOOXYGENASE"/>
    <property type="match status" value="1"/>
</dbReference>
<evidence type="ECO:0008006" key="5">
    <source>
        <dbReference type="Google" id="ProtNLM"/>
    </source>
</evidence>
<evidence type="ECO:0000313" key="4">
    <source>
        <dbReference type="Proteomes" id="UP000605568"/>
    </source>
</evidence>
<evidence type="ECO:0000256" key="1">
    <source>
        <dbReference type="ARBA" id="ARBA00023002"/>
    </source>
</evidence>
<dbReference type="InterPro" id="IPR050982">
    <property type="entry name" value="Auxin_biosynth/cation_transpt"/>
</dbReference>
<comment type="caution">
    <text evidence="3">The sequence shown here is derived from an EMBL/GenBank/DDBJ whole genome shotgun (WGS) entry which is preliminary data.</text>
</comment>
<evidence type="ECO:0000313" key="3">
    <source>
        <dbReference type="EMBL" id="GHH43679.1"/>
    </source>
</evidence>
<reference evidence="4" key="1">
    <citation type="journal article" date="2019" name="Int. J. Syst. Evol. Microbiol.">
        <title>The Global Catalogue of Microorganisms (GCM) 10K type strain sequencing project: providing services to taxonomists for standard genome sequencing and annotation.</title>
        <authorList>
            <consortium name="The Broad Institute Genomics Platform"/>
            <consortium name="The Broad Institute Genome Sequencing Center for Infectious Disease"/>
            <person name="Wu L."/>
            <person name="Ma J."/>
        </authorList>
    </citation>
    <scope>NUCLEOTIDE SEQUENCE [LARGE SCALE GENOMIC DNA]</scope>
    <source>
        <strain evidence="4">CGMCC 4.7367</strain>
    </source>
</reference>